<dbReference type="PROSITE" id="PS50082">
    <property type="entry name" value="WD_REPEATS_2"/>
    <property type="match status" value="1"/>
</dbReference>
<dbReference type="InterPro" id="IPR001680">
    <property type="entry name" value="WD40_rpt"/>
</dbReference>
<dbReference type="Gene3D" id="2.130.10.10">
    <property type="entry name" value="YVTN repeat-like/Quinoprotein amine dehydrogenase"/>
    <property type="match status" value="1"/>
</dbReference>
<evidence type="ECO:0000256" key="1">
    <source>
        <dbReference type="PROSITE-ProRule" id="PRU00221"/>
    </source>
</evidence>
<name>A0A1I7WBT8_HETBA</name>
<feature type="repeat" description="WD" evidence="1">
    <location>
        <begin position="106"/>
        <end position="147"/>
    </location>
</feature>
<dbReference type="PANTHER" id="PTHR44321">
    <property type="entry name" value="TRANSDUCIN BETA-LIKE PROTEIN 2"/>
    <property type="match status" value="1"/>
</dbReference>
<dbReference type="GO" id="GO:0030968">
    <property type="term" value="P:endoplasmic reticulum unfolded protein response"/>
    <property type="evidence" value="ECO:0007669"/>
    <property type="project" value="TreeGrafter"/>
</dbReference>
<dbReference type="InterPro" id="IPR015943">
    <property type="entry name" value="WD40/YVTN_repeat-like_dom_sf"/>
</dbReference>
<keyword evidence="2" id="KW-0812">Transmembrane</keyword>
<dbReference type="WBParaSite" id="Hba_02173">
    <property type="protein sequence ID" value="Hba_02173"/>
    <property type="gene ID" value="Hba_02173"/>
</dbReference>
<dbReference type="PROSITE" id="PS50294">
    <property type="entry name" value="WD_REPEATS_REGION"/>
    <property type="match status" value="1"/>
</dbReference>
<feature type="transmembrane region" description="Helical" evidence="2">
    <location>
        <begin position="278"/>
        <end position="300"/>
    </location>
</feature>
<dbReference type="PANTHER" id="PTHR44321:SF1">
    <property type="entry name" value="TRANSDUCIN BETA-LIKE PROTEIN 2"/>
    <property type="match status" value="1"/>
</dbReference>
<evidence type="ECO:0000313" key="3">
    <source>
        <dbReference type="Proteomes" id="UP000095283"/>
    </source>
</evidence>
<dbReference type="SUPFAM" id="SSF50978">
    <property type="entry name" value="WD40 repeat-like"/>
    <property type="match status" value="1"/>
</dbReference>
<dbReference type="InterPro" id="IPR036322">
    <property type="entry name" value="WD40_repeat_dom_sf"/>
</dbReference>
<keyword evidence="2" id="KW-1133">Transmembrane helix</keyword>
<keyword evidence="2" id="KW-0472">Membrane</keyword>
<dbReference type="InterPro" id="IPR042410">
    <property type="entry name" value="WBSCR13"/>
</dbReference>
<dbReference type="AlphaFoldDB" id="A0A1I7WBT8"/>
<dbReference type="SMART" id="SM00320">
    <property type="entry name" value="WD40"/>
    <property type="match status" value="4"/>
</dbReference>
<sequence>MINMDETDFSMLISGLTAFVVVMISVIYYLSKKENEEHNSQSSKISHSGVAVFKISVTMIIISVWGMEKALNQERMINGKQSIIKFYDVLKVKDASYDHSWSITTLKGHTSNVTGIDFAPDGRKFVSVSIDRTVFLWNTRDFSEREHKSVRQVLDYDTATKVVFAPDSKSLVFSVKRDNKLSVYKLVKKEGGGSYKFVRVENVDFPSPHTLDISAIGISSTGKYLMSASPDMKIVLYDIRGEILKVLQPKLFLGRSDKSCYPRVTIREYSQLPSIRIAVVRLLFLGTVGGVYSILIFVMLKDRKLLSYAISEVHFDRIHDISYSSCGKMIATAGDRHIRVFHNVPEYHSQIIRLSKALPEVTGEAPRRRIQEQIEEAREMLRKFI</sequence>
<reference evidence="4" key="1">
    <citation type="submission" date="2016-11" db="UniProtKB">
        <authorList>
            <consortium name="WormBaseParasite"/>
        </authorList>
    </citation>
    <scope>IDENTIFICATION</scope>
</reference>
<evidence type="ECO:0000256" key="2">
    <source>
        <dbReference type="SAM" id="Phobius"/>
    </source>
</evidence>
<feature type="transmembrane region" description="Helical" evidence="2">
    <location>
        <begin position="51"/>
        <end position="67"/>
    </location>
</feature>
<keyword evidence="3" id="KW-1185">Reference proteome</keyword>
<keyword evidence="1" id="KW-0853">WD repeat</keyword>
<dbReference type="GO" id="GO:0005783">
    <property type="term" value="C:endoplasmic reticulum"/>
    <property type="evidence" value="ECO:0007669"/>
    <property type="project" value="TreeGrafter"/>
</dbReference>
<dbReference type="Proteomes" id="UP000095283">
    <property type="component" value="Unplaced"/>
</dbReference>
<dbReference type="Pfam" id="PF00400">
    <property type="entry name" value="WD40"/>
    <property type="match status" value="3"/>
</dbReference>
<evidence type="ECO:0000313" key="4">
    <source>
        <dbReference type="WBParaSite" id="Hba_02173"/>
    </source>
</evidence>
<accession>A0A1I7WBT8</accession>
<feature type="transmembrane region" description="Helical" evidence="2">
    <location>
        <begin position="12"/>
        <end position="30"/>
    </location>
</feature>
<organism evidence="3 4">
    <name type="scientific">Heterorhabditis bacteriophora</name>
    <name type="common">Entomopathogenic nematode worm</name>
    <dbReference type="NCBI Taxonomy" id="37862"/>
    <lineage>
        <taxon>Eukaryota</taxon>
        <taxon>Metazoa</taxon>
        <taxon>Ecdysozoa</taxon>
        <taxon>Nematoda</taxon>
        <taxon>Chromadorea</taxon>
        <taxon>Rhabditida</taxon>
        <taxon>Rhabditina</taxon>
        <taxon>Rhabditomorpha</taxon>
        <taxon>Strongyloidea</taxon>
        <taxon>Heterorhabditidae</taxon>
        <taxon>Heterorhabditis</taxon>
    </lineage>
</organism>
<protein>
    <submittedName>
        <fullName evidence="4">WD_REPEATS_REGION domain-containing protein</fullName>
    </submittedName>
</protein>
<proteinExistence type="predicted"/>